<sequence length="198" mass="21920">MKKIFALMGVMAISLGYAQSFGVKGGVNVATISKEKAWDDTNARIGYYAGLYMHAPVNSVFSIQPEILYNSVGVKYENGKVSHTLGLDYLSVPIMFQFEPIPKLFVEAGPQFSFLVGNSDRNKTDDVVTIKKYRNNSNYNSFDLSGGVGLGFRFNNMTIGARYVVGFTDIKKSGSTTWSNDDKQLRNNTLQVGLQYGF</sequence>
<evidence type="ECO:0000259" key="2">
    <source>
        <dbReference type="Pfam" id="PF13568"/>
    </source>
</evidence>
<feature type="signal peptide" evidence="1">
    <location>
        <begin position="1"/>
        <end position="18"/>
    </location>
</feature>
<dbReference type="Pfam" id="PF13568">
    <property type="entry name" value="OMP_b-brl_2"/>
    <property type="match status" value="1"/>
</dbReference>
<feature type="chain" id="PRO_5020281366" evidence="1">
    <location>
        <begin position="19"/>
        <end position="198"/>
    </location>
</feature>
<keyword evidence="1" id="KW-0732">Signal</keyword>
<dbReference type="AlphaFoldDB" id="A0A4R8I5P1"/>
<evidence type="ECO:0000256" key="1">
    <source>
        <dbReference type="SAM" id="SignalP"/>
    </source>
</evidence>
<dbReference type="RefSeq" id="WP_133946086.1">
    <property type="nucleotide sequence ID" value="NZ_SOEO01000003.1"/>
</dbReference>
<dbReference type="EMBL" id="SOEO01000003">
    <property type="protein sequence ID" value="TDX83066.1"/>
    <property type="molecule type" value="Genomic_DNA"/>
</dbReference>
<comment type="caution">
    <text evidence="3">The sequence shown here is derived from an EMBL/GenBank/DDBJ whole genome shotgun (WGS) entry which is preliminary data.</text>
</comment>
<name>A0A4R8I5P1_9FLAO</name>
<accession>A0A4R8I5P1</accession>
<dbReference type="InterPro" id="IPR011250">
    <property type="entry name" value="OMP/PagP_B-barrel"/>
</dbReference>
<organism evidence="3 4">
    <name type="scientific">Epilithonimonas xixisoli</name>
    <dbReference type="NCBI Taxonomy" id="1476462"/>
    <lineage>
        <taxon>Bacteria</taxon>
        <taxon>Pseudomonadati</taxon>
        <taxon>Bacteroidota</taxon>
        <taxon>Flavobacteriia</taxon>
        <taxon>Flavobacteriales</taxon>
        <taxon>Weeksellaceae</taxon>
        <taxon>Chryseobacterium group</taxon>
        <taxon>Epilithonimonas</taxon>
    </lineage>
</organism>
<keyword evidence="4" id="KW-1185">Reference proteome</keyword>
<proteinExistence type="predicted"/>
<dbReference type="SUPFAM" id="SSF56925">
    <property type="entry name" value="OMPA-like"/>
    <property type="match status" value="1"/>
</dbReference>
<gene>
    <name evidence="3" type="ORF">B0I22_3125</name>
</gene>
<dbReference type="OrthoDB" id="947434at2"/>
<evidence type="ECO:0000313" key="4">
    <source>
        <dbReference type="Proteomes" id="UP000295313"/>
    </source>
</evidence>
<reference evidence="3 4" key="1">
    <citation type="submission" date="2019-03" db="EMBL/GenBank/DDBJ databases">
        <title>Genomic Encyclopedia of Type Strains, Phase III (KMG-III): the genomes of soil and plant-associated and newly described type strains.</title>
        <authorList>
            <person name="Whitman W."/>
        </authorList>
    </citation>
    <scope>NUCLEOTIDE SEQUENCE [LARGE SCALE GENOMIC DNA]</scope>
    <source>
        <strain evidence="3 4">CGMCC 1.12802</strain>
    </source>
</reference>
<dbReference type="InterPro" id="IPR025665">
    <property type="entry name" value="Beta-barrel_OMP_2"/>
</dbReference>
<protein>
    <submittedName>
        <fullName evidence="3">Outer membrane protein with beta-barrel domain</fullName>
    </submittedName>
</protein>
<evidence type="ECO:0000313" key="3">
    <source>
        <dbReference type="EMBL" id="TDX83066.1"/>
    </source>
</evidence>
<feature type="domain" description="Outer membrane protein beta-barrel" evidence="2">
    <location>
        <begin position="19"/>
        <end position="171"/>
    </location>
</feature>
<dbReference type="Proteomes" id="UP000295313">
    <property type="component" value="Unassembled WGS sequence"/>
</dbReference>